<feature type="binding site" evidence="2">
    <location>
        <position position="96"/>
    </location>
    <ligand>
        <name>Cu cation</name>
        <dbReference type="ChEBI" id="CHEBI:23378"/>
    </ligand>
</feature>
<keyword evidence="6" id="KW-1185">Reference proteome</keyword>
<dbReference type="GO" id="GO:0046872">
    <property type="term" value="F:metal ion binding"/>
    <property type="evidence" value="ECO:0007669"/>
    <property type="project" value="UniProtKB-KW"/>
</dbReference>
<dbReference type="OrthoDB" id="9811998at2"/>
<keyword evidence="4" id="KW-0812">Transmembrane</keyword>
<proteinExistence type="inferred from homology"/>
<evidence type="ECO:0000313" key="6">
    <source>
        <dbReference type="Proteomes" id="UP000199031"/>
    </source>
</evidence>
<evidence type="ECO:0000256" key="2">
    <source>
        <dbReference type="PIRSR" id="PIRSR603782-1"/>
    </source>
</evidence>
<dbReference type="InterPro" id="IPR003782">
    <property type="entry name" value="SCO1/SenC"/>
</dbReference>
<organism evidence="5 6">
    <name type="scientific">Parafilimonas terrae</name>
    <dbReference type="NCBI Taxonomy" id="1465490"/>
    <lineage>
        <taxon>Bacteria</taxon>
        <taxon>Pseudomonadati</taxon>
        <taxon>Bacteroidota</taxon>
        <taxon>Chitinophagia</taxon>
        <taxon>Chitinophagales</taxon>
        <taxon>Chitinophagaceae</taxon>
        <taxon>Parafilimonas</taxon>
    </lineage>
</organism>
<dbReference type="RefSeq" id="WP_090657242.1">
    <property type="nucleotide sequence ID" value="NZ_FOXQ01000004.1"/>
</dbReference>
<reference evidence="5 6" key="1">
    <citation type="submission" date="2016-10" db="EMBL/GenBank/DDBJ databases">
        <authorList>
            <person name="de Groot N.N."/>
        </authorList>
    </citation>
    <scope>NUCLEOTIDE SEQUENCE [LARGE SCALE GENOMIC DNA]</scope>
    <source>
        <strain evidence="5 6">DSM 28286</strain>
    </source>
</reference>
<dbReference type="InterPro" id="IPR036249">
    <property type="entry name" value="Thioredoxin-like_sf"/>
</dbReference>
<name>A0A1I5UWB9_9BACT</name>
<dbReference type="AlphaFoldDB" id="A0A1I5UWB9"/>
<feature type="disulfide bond" description="Redox-active" evidence="3">
    <location>
        <begin position="92"/>
        <end position="96"/>
    </location>
</feature>
<feature type="transmembrane region" description="Helical" evidence="4">
    <location>
        <begin position="241"/>
        <end position="262"/>
    </location>
</feature>
<evidence type="ECO:0000256" key="3">
    <source>
        <dbReference type="PIRSR" id="PIRSR603782-2"/>
    </source>
</evidence>
<keyword evidence="2" id="KW-0479">Metal-binding</keyword>
<dbReference type="CDD" id="cd02968">
    <property type="entry name" value="SCO"/>
    <property type="match status" value="1"/>
</dbReference>
<keyword evidence="4" id="KW-1133">Transmembrane helix</keyword>
<protein>
    <submittedName>
        <fullName evidence="5">Protein SCO1/2</fullName>
    </submittedName>
</protein>
<comment type="similarity">
    <text evidence="1">Belongs to the SCO1/2 family.</text>
</comment>
<accession>A0A1I5UWB9</accession>
<dbReference type="Proteomes" id="UP000199031">
    <property type="component" value="Unassembled WGS sequence"/>
</dbReference>
<dbReference type="SUPFAM" id="SSF52833">
    <property type="entry name" value="Thioredoxin-like"/>
    <property type="match status" value="1"/>
</dbReference>
<dbReference type="PANTHER" id="PTHR12151:SF25">
    <property type="entry name" value="LINALOOL DEHYDRATASE_ISOMERASE DOMAIN-CONTAINING PROTEIN"/>
    <property type="match status" value="1"/>
</dbReference>
<dbReference type="PANTHER" id="PTHR12151">
    <property type="entry name" value="ELECTRON TRANSPORT PROTIN SCO1/SENC FAMILY MEMBER"/>
    <property type="match status" value="1"/>
</dbReference>
<keyword evidence="3" id="KW-1015">Disulfide bond</keyword>
<gene>
    <name evidence="5" type="ORF">SAMN05444277_10474</name>
</gene>
<dbReference type="STRING" id="1465490.SAMN05444277_10474"/>
<feature type="binding site" evidence="2">
    <location>
        <position position="92"/>
    </location>
    <ligand>
        <name>Cu cation</name>
        <dbReference type="ChEBI" id="CHEBI:23378"/>
    </ligand>
</feature>
<dbReference type="Gene3D" id="3.40.30.10">
    <property type="entry name" value="Glutaredoxin"/>
    <property type="match status" value="1"/>
</dbReference>
<keyword evidence="4" id="KW-0472">Membrane</keyword>
<dbReference type="EMBL" id="FOXQ01000004">
    <property type="protein sequence ID" value="SFP99499.1"/>
    <property type="molecule type" value="Genomic_DNA"/>
</dbReference>
<sequence>MTKKALLAVAIAVLIPLASYLWLKQASDNATVMPAHYLPDTVINHVEKGQMVNDTVWHRVANFHLVNQLGDTVSLYDLQGKLIVMDFFFTSCGSICPLLTKNMLTMQRSFARGGDIMSAPDSSIVQFISFSIDPETDSVAKLKKYADHFGIDPGNWWLLTGNRDTIYNYAFEQLKVDKFDTVPINPDFVHTTRFVLIDKNFNVRGYYNGLDSTSLNKLSKDIGLLMLAVDDNPQKLPFDPALMAIFFVIAIVATIVVTRLIFRKKNTDEPTASAGNTQER</sequence>
<evidence type="ECO:0000256" key="1">
    <source>
        <dbReference type="ARBA" id="ARBA00010996"/>
    </source>
</evidence>
<evidence type="ECO:0000313" key="5">
    <source>
        <dbReference type="EMBL" id="SFP99499.1"/>
    </source>
</evidence>
<keyword evidence="2" id="KW-0186">Copper</keyword>
<evidence type="ECO:0000256" key="4">
    <source>
        <dbReference type="SAM" id="Phobius"/>
    </source>
</evidence>
<feature type="binding site" evidence="2">
    <location>
        <position position="190"/>
    </location>
    <ligand>
        <name>Cu cation</name>
        <dbReference type="ChEBI" id="CHEBI:23378"/>
    </ligand>
</feature>
<dbReference type="Pfam" id="PF02630">
    <property type="entry name" value="SCO1-SenC"/>
    <property type="match status" value="1"/>
</dbReference>